<protein>
    <recommendedName>
        <fullName evidence="4">Type IX secretion system membrane protein PorP/SprF</fullName>
    </recommendedName>
</protein>
<dbReference type="NCBIfam" id="TIGR03519">
    <property type="entry name" value="T9SS_PorP_fam"/>
    <property type="match status" value="1"/>
</dbReference>
<organism evidence="2 3">
    <name type="scientific">Solitalea longa</name>
    <dbReference type="NCBI Taxonomy" id="2079460"/>
    <lineage>
        <taxon>Bacteria</taxon>
        <taxon>Pseudomonadati</taxon>
        <taxon>Bacteroidota</taxon>
        <taxon>Sphingobacteriia</taxon>
        <taxon>Sphingobacteriales</taxon>
        <taxon>Sphingobacteriaceae</taxon>
        <taxon>Solitalea</taxon>
    </lineage>
</organism>
<dbReference type="RefSeq" id="WP_103790319.1">
    <property type="nucleotide sequence ID" value="NZ_PQVF01000014.1"/>
</dbReference>
<dbReference type="Pfam" id="PF11751">
    <property type="entry name" value="PorP_SprF"/>
    <property type="match status" value="1"/>
</dbReference>
<evidence type="ECO:0000313" key="3">
    <source>
        <dbReference type="Proteomes" id="UP000236893"/>
    </source>
</evidence>
<sequence>MKNTIIIRFLKLGIITLILGCVTTAQAQRASIPAQVFLNQYLSNAALAGADSSLNINLSYNRQYDDFIGAPVVSLISADYLVGKRVGLGLNVMNQKAGLLNQTRVALSYAYHLPVGADGQTLHFGISAAVENNSLPIEDVDGDQNDPSLTNYNSRGAYMDGDFGLAYTGKGLSIQAAVPTMRSYLIKDEYGSVNRATFYTSASYKIGLGEEVNSIEPKVCYTTVKGNEDLWDFGLDFKCANNLANIQAIYHSTQSFTVGLGVDVLSRVKVLAFYTSETKALKSYTDGNLSLNLKIALFKH</sequence>
<evidence type="ECO:0008006" key="4">
    <source>
        <dbReference type="Google" id="ProtNLM"/>
    </source>
</evidence>
<name>A0A2S4ZYP2_9SPHI</name>
<dbReference type="InterPro" id="IPR019861">
    <property type="entry name" value="PorP/SprF_Bacteroidetes"/>
</dbReference>
<evidence type="ECO:0000313" key="2">
    <source>
        <dbReference type="EMBL" id="POY35052.1"/>
    </source>
</evidence>
<dbReference type="Proteomes" id="UP000236893">
    <property type="component" value="Unassembled WGS sequence"/>
</dbReference>
<evidence type="ECO:0000256" key="1">
    <source>
        <dbReference type="SAM" id="SignalP"/>
    </source>
</evidence>
<keyword evidence="1" id="KW-0732">Signal</keyword>
<feature type="chain" id="PRO_5015471876" description="Type IX secretion system membrane protein PorP/SprF" evidence="1">
    <location>
        <begin position="28"/>
        <end position="300"/>
    </location>
</feature>
<dbReference type="AlphaFoldDB" id="A0A2S4ZYP2"/>
<proteinExistence type="predicted"/>
<feature type="signal peptide" evidence="1">
    <location>
        <begin position="1"/>
        <end position="27"/>
    </location>
</feature>
<accession>A0A2S4ZYP2</accession>
<keyword evidence="3" id="KW-1185">Reference proteome</keyword>
<reference evidence="2 3" key="1">
    <citation type="submission" date="2018-01" db="EMBL/GenBank/DDBJ databases">
        <authorList>
            <person name="Gaut B.S."/>
            <person name="Morton B.R."/>
            <person name="Clegg M.T."/>
            <person name="Duvall M.R."/>
        </authorList>
    </citation>
    <scope>NUCLEOTIDE SEQUENCE [LARGE SCALE GENOMIC DNA]</scope>
    <source>
        <strain evidence="2 3">HR-AV</strain>
    </source>
</reference>
<gene>
    <name evidence="2" type="ORF">C3K47_16745</name>
</gene>
<comment type="caution">
    <text evidence="2">The sequence shown here is derived from an EMBL/GenBank/DDBJ whole genome shotgun (WGS) entry which is preliminary data.</text>
</comment>
<dbReference type="OrthoDB" id="891773at2"/>
<dbReference type="EMBL" id="PQVF01000014">
    <property type="protein sequence ID" value="POY35052.1"/>
    <property type="molecule type" value="Genomic_DNA"/>
</dbReference>